<organism evidence="4 5">
    <name type="scientific">Piloderma croceum (strain F 1598)</name>
    <dbReference type="NCBI Taxonomy" id="765440"/>
    <lineage>
        <taxon>Eukaryota</taxon>
        <taxon>Fungi</taxon>
        <taxon>Dikarya</taxon>
        <taxon>Basidiomycota</taxon>
        <taxon>Agaricomycotina</taxon>
        <taxon>Agaricomycetes</taxon>
        <taxon>Agaricomycetidae</taxon>
        <taxon>Atheliales</taxon>
        <taxon>Atheliaceae</taxon>
        <taxon>Piloderma</taxon>
    </lineage>
</organism>
<dbReference type="Pfam" id="PF14033">
    <property type="entry name" value="DUF4246"/>
    <property type="match status" value="1"/>
</dbReference>
<evidence type="ECO:0000313" key="4">
    <source>
        <dbReference type="EMBL" id="KIM72382.1"/>
    </source>
</evidence>
<dbReference type="EMBL" id="KN833136">
    <property type="protein sequence ID" value="KIM72382.1"/>
    <property type="molecule type" value="Genomic_DNA"/>
</dbReference>
<dbReference type="OrthoDB" id="415532at2759"/>
<feature type="compositionally biased region" description="Basic and acidic residues" evidence="1">
    <location>
        <begin position="38"/>
        <end position="49"/>
    </location>
</feature>
<evidence type="ECO:0000259" key="2">
    <source>
        <dbReference type="Pfam" id="PF14033"/>
    </source>
</evidence>
<keyword evidence="5" id="KW-1185">Reference proteome</keyword>
<dbReference type="Pfam" id="PF21666">
    <property type="entry name" value="DUF4246_N"/>
    <property type="match status" value="1"/>
</dbReference>
<feature type="domain" description="DUF4246" evidence="3">
    <location>
        <begin position="2"/>
        <end position="40"/>
    </location>
</feature>
<feature type="compositionally biased region" description="Basic and acidic residues" evidence="1">
    <location>
        <begin position="67"/>
        <end position="82"/>
    </location>
</feature>
<gene>
    <name evidence="4" type="ORF">PILCRDRAFT_99389</name>
</gene>
<dbReference type="HOGENOM" id="CLU_012066_2_0_1"/>
<dbReference type="Proteomes" id="UP000054166">
    <property type="component" value="Unassembled WGS sequence"/>
</dbReference>
<dbReference type="InterPro" id="IPR049192">
    <property type="entry name" value="DUF4246_C"/>
</dbReference>
<feature type="region of interest" description="Disordered" evidence="1">
    <location>
        <begin position="38"/>
        <end position="99"/>
    </location>
</feature>
<accession>A0A0C3B521</accession>
<dbReference type="PANTHER" id="PTHR33119">
    <property type="entry name" value="IFI3P"/>
    <property type="match status" value="1"/>
</dbReference>
<dbReference type="InterPro" id="IPR049207">
    <property type="entry name" value="DUF4246_N"/>
</dbReference>
<evidence type="ECO:0000259" key="3">
    <source>
        <dbReference type="Pfam" id="PF21666"/>
    </source>
</evidence>
<dbReference type="PANTHER" id="PTHR33119:SF1">
    <property type="entry name" value="FE2OG DIOXYGENASE DOMAIN-CONTAINING PROTEIN"/>
    <property type="match status" value="1"/>
</dbReference>
<dbReference type="InterPro" id="IPR025340">
    <property type="entry name" value="DUF4246"/>
</dbReference>
<reference evidence="5" key="2">
    <citation type="submission" date="2015-01" db="EMBL/GenBank/DDBJ databases">
        <title>Evolutionary Origins and Diversification of the Mycorrhizal Mutualists.</title>
        <authorList>
            <consortium name="DOE Joint Genome Institute"/>
            <consortium name="Mycorrhizal Genomics Consortium"/>
            <person name="Kohler A."/>
            <person name="Kuo A."/>
            <person name="Nagy L.G."/>
            <person name="Floudas D."/>
            <person name="Copeland A."/>
            <person name="Barry K.W."/>
            <person name="Cichocki N."/>
            <person name="Veneault-Fourrey C."/>
            <person name="LaButti K."/>
            <person name="Lindquist E.A."/>
            <person name="Lipzen A."/>
            <person name="Lundell T."/>
            <person name="Morin E."/>
            <person name="Murat C."/>
            <person name="Riley R."/>
            <person name="Ohm R."/>
            <person name="Sun H."/>
            <person name="Tunlid A."/>
            <person name="Henrissat B."/>
            <person name="Grigoriev I.V."/>
            <person name="Hibbett D.S."/>
            <person name="Martin F."/>
        </authorList>
    </citation>
    <scope>NUCLEOTIDE SEQUENCE [LARGE SCALE GENOMIC DNA]</scope>
    <source>
        <strain evidence="5">F 1598</strain>
    </source>
</reference>
<protein>
    <submittedName>
        <fullName evidence="4">Uncharacterized protein</fullName>
    </submittedName>
</protein>
<evidence type="ECO:0000256" key="1">
    <source>
        <dbReference type="SAM" id="MobiDB-lite"/>
    </source>
</evidence>
<reference evidence="4 5" key="1">
    <citation type="submission" date="2014-04" db="EMBL/GenBank/DDBJ databases">
        <authorList>
            <consortium name="DOE Joint Genome Institute"/>
            <person name="Kuo A."/>
            <person name="Tarkka M."/>
            <person name="Buscot F."/>
            <person name="Kohler A."/>
            <person name="Nagy L.G."/>
            <person name="Floudas D."/>
            <person name="Copeland A."/>
            <person name="Barry K.W."/>
            <person name="Cichocki N."/>
            <person name="Veneault-Fourrey C."/>
            <person name="LaButti K."/>
            <person name="Lindquist E.A."/>
            <person name="Lipzen A."/>
            <person name="Lundell T."/>
            <person name="Morin E."/>
            <person name="Murat C."/>
            <person name="Sun H."/>
            <person name="Tunlid A."/>
            <person name="Henrissat B."/>
            <person name="Grigoriev I.V."/>
            <person name="Hibbett D.S."/>
            <person name="Martin F."/>
            <person name="Nordberg H.P."/>
            <person name="Cantor M.N."/>
            <person name="Hua S.X."/>
        </authorList>
    </citation>
    <scope>NUCLEOTIDE SEQUENCE [LARGE SCALE GENOMIC DNA]</scope>
    <source>
        <strain evidence="4 5">F 1598</strain>
    </source>
</reference>
<sequence length="609" mass="69842">MRLIPLREITMMLLMNQLTEKEEWDRKICDDEIVAKWKSEVLPPERKNQAEANDQAAGDSDDEGDDRPDNKGTKRGSEHDGNDEGIQASGLSPEDADDRNDERIDITENMFNWCIAELRHKLKSFQRTGAISVFDGDVVKSDTAIPSALKDALNNAVAKLEDVLDMHRDWHPGSNEQVLDLVHPSLFPVVYGRTRVLPDSLVGLDDCITSCGKGLTLDVPLKEECALWVQRKYENKSPHTGHLLQNPFSQKFQWLPCEVAFSENDEVKITSYINNLHPQHHKDLYGVIEKILAKVIPLWNMTLTPLQKDFTILPRIVYEECVYDPDPEDIPDEEKPQQEDGEDEDDYYERLEQWENSIRKLVLPEPDEFKPRFAPESVLDMRKEFGQRGLQVIVKLANIYLTGKKPIYNGGTWHVEGQLNEHICASAIYYYSSSNITESRLLFRQLSDNSASVSYGQDRHDWLEAVFGCQNDESSIQYIGGVTTKEGRVVTFPNVFQHQVQPFELEDRTKPGHRKILALFLVDPHIRIISSANVPAQRKDWWAEEIRLSGIFPQLPAEIHQEVMDHVDGFPISLEEAKTLRLELMDERKAFVARHDKKFAEATFSLCEH</sequence>
<evidence type="ECO:0000313" key="5">
    <source>
        <dbReference type="Proteomes" id="UP000054166"/>
    </source>
</evidence>
<proteinExistence type="predicted"/>
<name>A0A0C3B521_PILCF</name>
<dbReference type="STRING" id="765440.A0A0C3B521"/>
<dbReference type="AlphaFoldDB" id="A0A0C3B521"/>
<feature type="domain" description="DUF4246" evidence="2">
    <location>
        <begin position="108"/>
        <end position="545"/>
    </location>
</feature>
<dbReference type="InParanoid" id="A0A0C3B521"/>